<sequence>MDHELIQLLSKSFLGFARVSLDHLSFESVRKQHREESSKATARLLRVFELEGCERDKVENFVDALIGTNVFRDAIFPNDISLFQKAQDVQSLRLQQPLECLNGMHRIAAARKHLDPNDRWWTVRLLIKEGGSDVPYSRLELIHYLNHMTNIWRRLTIGTIAQSVDDVTVKSLELRAPGVSRVDLQDITILMSEGKIFSMASATQRSQVLEIVKDLRFIIPSLRTFFENMKYLEPCSQILKRLLDNSEKRSLEVSFRARYFPRDYVVTQCSEKSLAKTFTTLPPPLRVSWGRKIGYVQLWFFCLRNFPEMTDLKPKLDSRGQKIQRKQNKALWHRLATLAWRLGFDTEEIRRLKNEQPERAQAQEFLKSVRPCYEDTATFDSCVDSIASVLRTIEQDTVTMGTGDLTGLCRYPLNKRCGRPHYDDHERDKGHLFLPLMWHELTQEREKADVTSLFVKQDFVQTFFGQHLSEPIDLSGSPYEDLVAETFTPSLPASEGAMAKLVDELEEAKNRIHQLVIEKDNLETQTTSAETLGQELQAANYQIEHLKSVQSNFENQVARTDEEMSSLKQQLSIFETSQSEQLNQDRRLKSIIDERDGFIKQLEAQIRVQTEELAISKARQELQERDLTGIRHEVKEKDRLIKSLEAQVQAQAEEFTVREVRQERYDLDLANLQCEIEEKDVKIASLESELGEAKNAYLSYRASRLYKEVLVEGDFLSRWNSMDSWEKLTFGPITDWERRQTARSIYEMKTQDTENINIVHIFIMDGFRSVRYRVPIPVYKVFRDAIPPDFVFCVTQPGEGSYTFKIITEERDKIEMEDVCKSHGTCYLAEKAVLEEWRRYAQGKRRLGHGGIEPLQRTKR</sequence>
<keyword evidence="1" id="KW-0175">Coiled coil</keyword>
<dbReference type="OrthoDB" id="4227485at2759"/>
<reference evidence="2" key="1">
    <citation type="journal article" date="2020" name="Stud. Mycol.">
        <title>101 Dothideomycetes genomes: a test case for predicting lifestyles and emergence of pathogens.</title>
        <authorList>
            <person name="Haridas S."/>
            <person name="Albert R."/>
            <person name="Binder M."/>
            <person name="Bloem J."/>
            <person name="Labutti K."/>
            <person name="Salamov A."/>
            <person name="Andreopoulos B."/>
            <person name="Baker S."/>
            <person name="Barry K."/>
            <person name="Bills G."/>
            <person name="Bluhm B."/>
            <person name="Cannon C."/>
            <person name="Castanera R."/>
            <person name="Culley D."/>
            <person name="Daum C."/>
            <person name="Ezra D."/>
            <person name="Gonzalez J."/>
            <person name="Henrissat B."/>
            <person name="Kuo A."/>
            <person name="Liang C."/>
            <person name="Lipzen A."/>
            <person name="Lutzoni F."/>
            <person name="Magnuson J."/>
            <person name="Mondo S."/>
            <person name="Nolan M."/>
            <person name="Ohm R."/>
            <person name="Pangilinan J."/>
            <person name="Park H.-J."/>
            <person name="Ramirez L."/>
            <person name="Alfaro M."/>
            <person name="Sun H."/>
            <person name="Tritt A."/>
            <person name="Yoshinaga Y."/>
            <person name="Zwiers L.-H."/>
            <person name="Turgeon B."/>
            <person name="Goodwin S."/>
            <person name="Spatafora J."/>
            <person name="Crous P."/>
            <person name="Grigoriev I."/>
        </authorList>
    </citation>
    <scope>NUCLEOTIDE SEQUENCE</scope>
    <source>
        <strain evidence="2">CBS 690.94</strain>
    </source>
</reference>
<protein>
    <submittedName>
        <fullName evidence="2">Uncharacterized protein</fullName>
    </submittedName>
</protein>
<evidence type="ECO:0000313" key="2">
    <source>
        <dbReference type="EMBL" id="KAF2439150.1"/>
    </source>
</evidence>
<keyword evidence="3" id="KW-1185">Reference proteome</keyword>
<dbReference type="InterPro" id="IPR022198">
    <property type="entry name" value="DUF3723"/>
</dbReference>
<evidence type="ECO:0000256" key="1">
    <source>
        <dbReference type="SAM" id="Coils"/>
    </source>
</evidence>
<feature type="coiled-coil region" evidence="1">
    <location>
        <begin position="491"/>
        <end position="525"/>
    </location>
</feature>
<dbReference type="EMBL" id="MU001510">
    <property type="protein sequence ID" value="KAF2439150.1"/>
    <property type="molecule type" value="Genomic_DNA"/>
</dbReference>
<organism evidence="2 3">
    <name type="scientific">Karstenula rhodostoma CBS 690.94</name>
    <dbReference type="NCBI Taxonomy" id="1392251"/>
    <lineage>
        <taxon>Eukaryota</taxon>
        <taxon>Fungi</taxon>
        <taxon>Dikarya</taxon>
        <taxon>Ascomycota</taxon>
        <taxon>Pezizomycotina</taxon>
        <taxon>Dothideomycetes</taxon>
        <taxon>Pleosporomycetidae</taxon>
        <taxon>Pleosporales</taxon>
        <taxon>Massarineae</taxon>
        <taxon>Didymosphaeriaceae</taxon>
        <taxon>Karstenula</taxon>
    </lineage>
</organism>
<dbReference type="Pfam" id="PF12520">
    <property type="entry name" value="DUF3723"/>
    <property type="match status" value="2"/>
</dbReference>
<accession>A0A9P4P687</accession>
<comment type="caution">
    <text evidence="2">The sequence shown here is derived from an EMBL/GenBank/DDBJ whole genome shotgun (WGS) entry which is preliminary data.</text>
</comment>
<dbReference type="AlphaFoldDB" id="A0A9P4P687"/>
<gene>
    <name evidence="2" type="ORF">P171DRAFT_490584</name>
</gene>
<proteinExistence type="predicted"/>
<name>A0A9P4P687_9PLEO</name>
<evidence type="ECO:0000313" key="3">
    <source>
        <dbReference type="Proteomes" id="UP000799764"/>
    </source>
</evidence>
<feature type="coiled-coil region" evidence="1">
    <location>
        <begin position="599"/>
        <end position="696"/>
    </location>
</feature>
<dbReference type="Proteomes" id="UP000799764">
    <property type="component" value="Unassembled WGS sequence"/>
</dbReference>